<reference evidence="1" key="1">
    <citation type="submission" date="2020-12" db="EMBL/GenBank/DDBJ databases">
        <title>Clostridium thailandense sp. nov., a novel acetogenic bacterium isolated from peat land soil in Thailand.</title>
        <authorList>
            <person name="Chaikitkaew S."/>
            <person name="Birkeland N.K."/>
        </authorList>
    </citation>
    <scope>NUCLEOTIDE SEQUENCE</scope>
    <source>
        <strain evidence="1">DSM 17425</strain>
    </source>
</reference>
<proteinExistence type="predicted"/>
<name>A0A934HYE4_9CLOT</name>
<comment type="caution">
    <text evidence="1">The sequence shown here is derived from an EMBL/GenBank/DDBJ whole genome shotgun (WGS) entry which is preliminary data.</text>
</comment>
<evidence type="ECO:0000313" key="1">
    <source>
        <dbReference type="EMBL" id="MBI6872665.1"/>
    </source>
</evidence>
<organism evidence="1 2">
    <name type="scientific">Clostridium aciditolerans</name>
    <dbReference type="NCBI Taxonomy" id="339861"/>
    <lineage>
        <taxon>Bacteria</taxon>
        <taxon>Bacillati</taxon>
        <taxon>Bacillota</taxon>
        <taxon>Clostridia</taxon>
        <taxon>Eubacteriales</taxon>
        <taxon>Clostridiaceae</taxon>
        <taxon>Clostridium</taxon>
    </lineage>
</organism>
<dbReference type="RefSeq" id="WP_211142157.1">
    <property type="nucleotide sequence ID" value="NZ_JAEEGB010000007.1"/>
</dbReference>
<accession>A0A934HYE4</accession>
<gene>
    <name evidence="1" type="ORF">I6U51_08065</name>
</gene>
<evidence type="ECO:0000313" key="2">
    <source>
        <dbReference type="Proteomes" id="UP000622687"/>
    </source>
</evidence>
<keyword evidence="2" id="KW-1185">Reference proteome</keyword>
<dbReference type="EMBL" id="JAEEGB010000007">
    <property type="protein sequence ID" value="MBI6872665.1"/>
    <property type="molecule type" value="Genomic_DNA"/>
</dbReference>
<sequence length="149" mass="16882">MLSLKSLNTLHTYLNYKEDQPINTINMLQGVVTLFKDSINQFGATSPEDAVDIWAKGVKTRNGALQYAVLSKSLKAKMENSLNNTSWITGASSPWIESYKITEYKKINYITYRAMINFHLMADKLDAGYVNAELTIEKSGKHWVISKIK</sequence>
<dbReference type="Proteomes" id="UP000622687">
    <property type="component" value="Unassembled WGS sequence"/>
</dbReference>
<protein>
    <submittedName>
        <fullName evidence="1">Uncharacterized protein</fullName>
    </submittedName>
</protein>
<dbReference type="AlphaFoldDB" id="A0A934HYE4"/>